<evidence type="ECO:0000313" key="10">
    <source>
        <dbReference type="EMBL" id="MCH1626319.1"/>
    </source>
</evidence>
<evidence type="ECO:0000313" key="11">
    <source>
        <dbReference type="Proteomes" id="UP001431131"/>
    </source>
</evidence>
<evidence type="ECO:0000256" key="8">
    <source>
        <dbReference type="ARBA" id="ARBA00023012"/>
    </source>
</evidence>
<dbReference type="CDD" id="cd00082">
    <property type="entry name" value="HisKA"/>
    <property type="match status" value="1"/>
</dbReference>
<dbReference type="SMART" id="SM00388">
    <property type="entry name" value="HisKA"/>
    <property type="match status" value="1"/>
</dbReference>
<proteinExistence type="predicted"/>
<dbReference type="EMBL" id="JAKTTI010000021">
    <property type="protein sequence ID" value="MCH1626319.1"/>
    <property type="molecule type" value="Genomic_DNA"/>
</dbReference>
<dbReference type="PANTHER" id="PTHR43065">
    <property type="entry name" value="SENSOR HISTIDINE KINASE"/>
    <property type="match status" value="1"/>
</dbReference>
<keyword evidence="8" id="KW-0902">Two-component regulatory system</keyword>
<evidence type="ECO:0000256" key="2">
    <source>
        <dbReference type="ARBA" id="ARBA00012438"/>
    </source>
</evidence>
<dbReference type="GO" id="GO:0005524">
    <property type="term" value="F:ATP binding"/>
    <property type="evidence" value="ECO:0007669"/>
    <property type="project" value="UniProtKB-KW"/>
</dbReference>
<dbReference type="EC" id="2.7.13.3" evidence="2"/>
<dbReference type="PRINTS" id="PR00344">
    <property type="entry name" value="BCTRLSENSOR"/>
</dbReference>
<keyword evidence="11" id="KW-1185">Reference proteome</keyword>
<dbReference type="InterPro" id="IPR004358">
    <property type="entry name" value="Sig_transdc_His_kin-like_C"/>
</dbReference>
<dbReference type="PROSITE" id="PS50109">
    <property type="entry name" value="HIS_KIN"/>
    <property type="match status" value="1"/>
</dbReference>
<dbReference type="InterPro" id="IPR036890">
    <property type="entry name" value="HATPase_C_sf"/>
</dbReference>
<dbReference type="InterPro" id="IPR036097">
    <property type="entry name" value="HisK_dim/P_sf"/>
</dbReference>
<dbReference type="InterPro" id="IPR003661">
    <property type="entry name" value="HisK_dim/P_dom"/>
</dbReference>
<dbReference type="AlphaFoldDB" id="A0AAW5EC19"/>
<keyword evidence="7" id="KW-0067">ATP-binding</keyword>
<keyword evidence="3" id="KW-0597">Phosphoprotein</keyword>
<comment type="catalytic activity">
    <reaction evidence="1">
        <text>ATP + protein L-histidine = ADP + protein N-phospho-L-histidine.</text>
        <dbReference type="EC" id="2.7.13.3"/>
    </reaction>
</comment>
<dbReference type="Pfam" id="PF00512">
    <property type="entry name" value="HisKA"/>
    <property type="match status" value="1"/>
</dbReference>
<dbReference type="SMART" id="SM00387">
    <property type="entry name" value="HATPase_c"/>
    <property type="match status" value="1"/>
</dbReference>
<evidence type="ECO:0000256" key="5">
    <source>
        <dbReference type="ARBA" id="ARBA00022741"/>
    </source>
</evidence>
<evidence type="ECO:0000256" key="7">
    <source>
        <dbReference type="ARBA" id="ARBA00022840"/>
    </source>
</evidence>
<evidence type="ECO:0000256" key="3">
    <source>
        <dbReference type="ARBA" id="ARBA00022553"/>
    </source>
</evidence>
<dbReference type="SUPFAM" id="SSF55874">
    <property type="entry name" value="ATPase domain of HSP90 chaperone/DNA topoisomerase II/histidine kinase"/>
    <property type="match status" value="1"/>
</dbReference>
<name>A0AAW5EC19_9BACI</name>
<keyword evidence="6 10" id="KW-0418">Kinase</keyword>
<dbReference type="Gene3D" id="3.30.565.10">
    <property type="entry name" value="Histidine kinase-like ATPase, C-terminal domain"/>
    <property type="match status" value="1"/>
</dbReference>
<dbReference type="Gene3D" id="1.10.287.130">
    <property type="match status" value="1"/>
</dbReference>
<dbReference type="GO" id="GO:0000155">
    <property type="term" value="F:phosphorelay sensor kinase activity"/>
    <property type="evidence" value="ECO:0007669"/>
    <property type="project" value="InterPro"/>
</dbReference>
<dbReference type="Proteomes" id="UP001431131">
    <property type="component" value="Unassembled WGS sequence"/>
</dbReference>
<dbReference type="RefSeq" id="WP_240256236.1">
    <property type="nucleotide sequence ID" value="NZ_JAKTTI010000021.1"/>
</dbReference>
<organism evidence="10 11">
    <name type="scientific">Fredinandcohnia quinoae</name>
    <dbReference type="NCBI Taxonomy" id="2918902"/>
    <lineage>
        <taxon>Bacteria</taxon>
        <taxon>Bacillati</taxon>
        <taxon>Bacillota</taxon>
        <taxon>Bacilli</taxon>
        <taxon>Bacillales</taxon>
        <taxon>Bacillaceae</taxon>
        <taxon>Fredinandcohnia</taxon>
    </lineage>
</organism>
<dbReference type="PANTHER" id="PTHR43065:SF10">
    <property type="entry name" value="PEROXIDE STRESS-ACTIVATED HISTIDINE KINASE MAK3"/>
    <property type="match status" value="1"/>
</dbReference>
<dbReference type="Gene3D" id="1.10.490.70">
    <property type="entry name" value="Histidine kinase N-terminal domain"/>
    <property type="match status" value="1"/>
</dbReference>
<dbReference type="InterPro" id="IPR005467">
    <property type="entry name" value="His_kinase_dom"/>
</dbReference>
<dbReference type="Pfam" id="PF02518">
    <property type="entry name" value="HATPase_c"/>
    <property type="match status" value="1"/>
</dbReference>
<dbReference type="Pfam" id="PF09385">
    <property type="entry name" value="HisK_N"/>
    <property type="match status" value="1"/>
</dbReference>
<dbReference type="InterPro" id="IPR018984">
    <property type="entry name" value="Histidine_kinase_N"/>
</dbReference>
<protein>
    <recommendedName>
        <fullName evidence="2">histidine kinase</fullName>
        <ecNumber evidence="2">2.7.13.3</ecNumber>
    </recommendedName>
</protein>
<evidence type="ECO:0000256" key="4">
    <source>
        <dbReference type="ARBA" id="ARBA00022679"/>
    </source>
</evidence>
<keyword evidence="5" id="KW-0547">Nucleotide-binding</keyword>
<comment type="caution">
    <text evidence="10">The sequence shown here is derived from an EMBL/GenBank/DDBJ whole genome shotgun (WGS) entry which is preliminary data.</text>
</comment>
<evidence type="ECO:0000256" key="6">
    <source>
        <dbReference type="ARBA" id="ARBA00022777"/>
    </source>
</evidence>
<dbReference type="SUPFAM" id="SSF47384">
    <property type="entry name" value="Homodimeric domain of signal transducing histidine kinase"/>
    <property type="match status" value="1"/>
</dbReference>
<feature type="domain" description="Histidine kinase" evidence="9">
    <location>
        <begin position="163"/>
        <end position="369"/>
    </location>
</feature>
<evidence type="ECO:0000256" key="1">
    <source>
        <dbReference type="ARBA" id="ARBA00000085"/>
    </source>
</evidence>
<keyword evidence="4" id="KW-0808">Transferase</keyword>
<gene>
    <name evidence="10" type="ORF">MJG50_13350</name>
</gene>
<evidence type="ECO:0000259" key="9">
    <source>
        <dbReference type="PROSITE" id="PS50109"/>
    </source>
</evidence>
<dbReference type="InterPro" id="IPR003594">
    <property type="entry name" value="HATPase_dom"/>
</dbReference>
<sequence>MNPVLGELIYYLESNLSIFLKEWQKNVIDSEDDLYKDEVALNGLTMFEMVKSSIIHPIDNKAIKKLADKVAEERAQANINIGEFVYNVNLCRSEIFKYIYNSGLSIECLEPVFNDVNRIFDNFTYYGVTKYTELKDQLLQEKIHYIDQSHQERLTILGQMASTFVHEFRNPLTAILGFVKLISNDYPDIKYLDIISHELNQLNYKISQFLHVSKKDLIEKSEKTVLLYEMFIDIIDFLYASLLDGEVEVINDIDMKLEILVNKEEIRQVILNILLNSIDALKQLKENRRIWIQSNMTDGNIEISISNNGPKIQQEFMDTIFEPFYTTKEFGTGIGLFVCKKIIEKHGGTITCVSDSSQTIFKIVLPLRIAVEA</sequence>
<reference evidence="10" key="1">
    <citation type="submission" date="2022-02" db="EMBL/GenBank/DDBJ databases">
        <title>Fredinandcohnia quinoae sp. nov. isolated from Chenopodium quinoa seeds.</title>
        <authorList>
            <person name="Saati-Santamaria Z."/>
            <person name="Flores-Felix J.D."/>
            <person name="Igual J.M."/>
            <person name="Velazquez E."/>
            <person name="Garcia-Fraile P."/>
            <person name="Martinez-Molina E."/>
        </authorList>
    </citation>
    <scope>NUCLEOTIDE SEQUENCE</scope>
    <source>
        <strain evidence="10">SECRCQ15</strain>
    </source>
</reference>
<accession>A0AAW5EC19</accession>